<proteinExistence type="predicted"/>
<dbReference type="GO" id="GO:0003723">
    <property type="term" value="F:RNA binding"/>
    <property type="evidence" value="ECO:0007669"/>
    <property type="project" value="InterPro"/>
</dbReference>
<dbReference type="InterPro" id="IPR011990">
    <property type="entry name" value="TPR-like_helical_dom_sf"/>
</dbReference>
<keyword evidence="1" id="KW-0677">Repeat</keyword>
<accession>A0A5N6PF08</accession>
<dbReference type="Gene3D" id="1.25.40.10">
    <property type="entry name" value="Tetratricopeptide repeat domain"/>
    <property type="match status" value="1"/>
</dbReference>
<dbReference type="Proteomes" id="UP000326396">
    <property type="component" value="Linkage Group LG12"/>
</dbReference>
<reference evidence="3 4" key="1">
    <citation type="submission" date="2019-05" db="EMBL/GenBank/DDBJ databases">
        <title>Mikania micrantha, genome provides insights into the molecular mechanism of rapid growth.</title>
        <authorList>
            <person name="Liu B."/>
        </authorList>
    </citation>
    <scope>NUCLEOTIDE SEQUENCE [LARGE SCALE GENOMIC DNA]</scope>
    <source>
        <strain evidence="3">NLD-2019</strain>
        <tissue evidence="3">Leaf</tissue>
    </source>
</reference>
<dbReference type="GO" id="GO:0009451">
    <property type="term" value="P:RNA modification"/>
    <property type="evidence" value="ECO:0007669"/>
    <property type="project" value="InterPro"/>
</dbReference>
<evidence type="ECO:0000313" key="3">
    <source>
        <dbReference type="EMBL" id="KAD6453299.1"/>
    </source>
</evidence>
<dbReference type="PANTHER" id="PTHR47926">
    <property type="entry name" value="PENTATRICOPEPTIDE REPEAT-CONTAINING PROTEIN"/>
    <property type="match status" value="1"/>
</dbReference>
<evidence type="ECO:0000256" key="2">
    <source>
        <dbReference type="PROSITE-ProRule" id="PRU00708"/>
    </source>
</evidence>
<dbReference type="OrthoDB" id="185373at2759"/>
<dbReference type="AlphaFoldDB" id="A0A5N6PF08"/>
<feature type="repeat" description="PPR" evidence="2">
    <location>
        <begin position="4"/>
        <end position="38"/>
    </location>
</feature>
<comment type="caution">
    <text evidence="3">The sequence shown here is derived from an EMBL/GenBank/DDBJ whole genome shotgun (WGS) entry which is preliminary data.</text>
</comment>
<evidence type="ECO:0008006" key="5">
    <source>
        <dbReference type="Google" id="ProtNLM"/>
    </source>
</evidence>
<protein>
    <recommendedName>
        <fullName evidence="5">Pentatricopeptide repeat-containing protein</fullName>
    </recommendedName>
</protein>
<keyword evidence="4" id="KW-1185">Reference proteome</keyword>
<dbReference type="EMBL" id="SZYD01000004">
    <property type="protein sequence ID" value="KAD6453299.1"/>
    <property type="molecule type" value="Genomic_DNA"/>
</dbReference>
<organism evidence="3 4">
    <name type="scientific">Mikania micrantha</name>
    <name type="common">bitter vine</name>
    <dbReference type="NCBI Taxonomy" id="192012"/>
    <lineage>
        <taxon>Eukaryota</taxon>
        <taxon>Viridiplantae</taxon>
        <taxon>Streptophyta</taxon>
        <taxon>Embryophyta</taxon>
        <taxon>Tracheophyta</taxon>
        <taxon>Spermatophyta</taxon>
        <taxon>Magnoliopsida</taxon>
        <taxon>eudicotyledons</taxon>
        <taxon>Gunneridae</taxon>
        <taxon>Pentapetalae</taxon>
        <taxon>asterids</taxon>
        <taxon>campanulids</taxon>
        <taxon>Asterales</taxon>
        <taxon>Asteraceae</taxon>
        <taxon>Asteroideae</taxon>
        <taxon>Heliantheae alliance</taxon>
        <taxon>Eupatorieae</taxon>
        <taxon>Mikania</taxon>
    </lineage>
</organism>
<sequence length="157" mass="17931">MPKQDVSNNTLIMGYAQNNMYNEAMIMLREMGNAKMKPHAYTLSSVLPIVAEYMDFWNGKEIHGYGIRHGFERNGFITSGLTNHDQNWGKKKMNKKEVACSWIRIGEKVHAFVTGDESHSSYACIINTLNILFGQIKKEVYVMGHQCIGFAYPDFII</sequence>
<name>A0A5N6PF08_9ASTR</name>
<evidence type="ECO:0000313" key="4">
    <source>
        <dbReference type="Proteomes" id="UP000326396"/>
    </source>
</evidence>
<evidence type="ECO:0000256" key="1">
    <source>
        <dbReference type="ARBA" id="ARBA00022737"/>
    </source>
</evidence>
<dbReference type="PROSITE" id="PS51375">
    <property type="entry name" value="PPR"/>
    <property type="match status" value="1"/>
</dbReference>
<gene>
    <name evidence="3" type="ORF">E3N88_08004</name>
</gene>
<dbReference type="InterPro" id="IPR002885">
    <property type="entry name" value="PPR_rpt"/>
</dbReference>
<dbReference type="InterPro" id="IPR046960">
    <property type="entry name" value="PPR_At4g14850-like_plant"/>
</dbReference>